<keyword evidence="1" id="KW-0472">Membrane</keyword>
<dbReference type="Proteomes" id="UP001484239">
    <property type="component" value="Unassembled WGS sequence"/>
</dbReference>
<name>A0ABU9E784_9BACT</name>
<dbReference type="RefSeq" id="WP_405284798.1">
    <property type="nucleotide sequence ID" value="NZ_CP144380.1"/>
</dbReference>
<protein>
    <submittedName>
        <fullName evidence="2">Uncharacterized protein</fullName>
    </submittedName>
</protein>
<keyword evidence="1" id="KW-0812">Transmembrane</keyword>
<keyword evidence="1" id="KW-1133">Transmembrane helix</keyword>
<gene>
    <name evidence="2" type="ORF">WI372_05330</name>
</gene>
<evidence type="ECO:0000256" key="1">
    <source>
        <dbReference type="SAM" id="Phobius"/>
    </source>
</evidence>
<comment type="caution">
    <text evidence="2">The sequence shown here is derived from an EMBL/GenBank/DDBJ whole genome shotgun (WGS) entry which is preliminary data.</text>
</comment>
<proteinExistence type="predicted"/>
<reference evidence="2 3" key="1">
    <citation type="submission" date="2024-02" db="EMBL/GenBank/DDBJ databases">
        <title>A novel Gemmatimonadota bacterium.</title>
        <authorList>
            <person name="Du Z.-J."/>
            <person name="Ye Y.-Q."/>
        </authorList>
    </citation>
    <scope>NUCLEOTIDE SEQUENCE [LARGE SCALE GENOMIC DNA]</scope>
    <source>
        <strain evidence="2 3">DH-20</strain>
    </source>
</reference>
<keyword evidence="3" id="KW-1185">Reference proteome</keyword>
<accession>A0ABU9E784</accession>
<feature type="transmembrane region" description="Helical" evidence="1">
    <location>
        <begin position="40"/>
        <end position="57"/>
    </location>
</feature>
<evidence type="ECO:0000313" key="2">
    <source>
        <dbReference type="EMBL" id="MEK9500391.1"/>
    </source>
</evidence>
<sequence>MASHSDTVTLPAEARVFGHDATPAALEVIPRSTRWRTGRAARWFVGGAVLAPLVAILPPHAPWAVGAAAGGLAFGLRRLNERYTLIDLEGRCPRCGAALAHEGRTPLRVPHSVTCGSCSNAVALHPELPAAGAA</sequence>
<organism evidence="2 3">
    <name type="scientific">Gaopeijia maritima</name>
    <dbReference type="NCBI Taxonomy" id="3119007"/>
    <lineage>
        <taxon>Bacteria</taxon>
        <taxon>Pseudomonadati</taxon>
        <taxon>Gemmatimonadota</taxon>
        <taxon>Longimicrobiia</taxon>
        <taxon>Gaopeijiales</taxon>
        <taxon>Gaopeijiaceae</taxon>
        <taxon>Gaopeijia</taxon>
    </lineage>
</organism>
<dbReference type="EMBL" id="JBBHLI010000002">
    <property type="protein sequence ID" value="MEK9500391.1"/>
    <property type="molecule type" value="Genomic_DNA"/>
</dbReference>
<evidence type="ECO:0000313" key="3">
    <source>
        <dbReference type="Proteomes" id="UP001484239"/>
    </source>
</evidence>